<reference evidence="3" key="1">
    <citation type="submission" date="2020-06" db="EMBL/GenBank/DDBJ databases">
        <title>Draft genomic sequecing of Geomonas sp. Red736.</title>
        <authorList>
            <person name="Itoh H."/>
            <person name="Xu Z.X."/>
            <person name="Ushijima N."/>
            <person name="Masuda Y."/>
            <person name="Shiratori Y."/>
            <person name="Senoo K."/>
        </authorList>
    </citation>
    <scope>NUCLEOTIDE SEQUENCE [LARGE SCALE GENOMIC DNA]</scope>
    <source>
        <strain evidence="3">Red736</strain>
    </source>
</reference>
<comment type="caution">
    <text evidence="2">The sequence shown here is derived from an EMBL/GenBank/DDBJ whole genome shotgun (WGS) entry which is preliminary data.</text>
</comment>
<dbReference type="PANTHER" id="PTHR12526">
    <property type="entry name" value="GLYCOSYLTRANSFERASE"/>
    <property type="match status" value="1"/>
</dbReference>
<dbReference type="InterPro" id="IPR001296">
    <property type="entry name" value="Glyco_trans_1"/>
</dbReference>
<dbReference type="Gene3D" id="3.40.50.2000">
    <property type="entry name" value="Glycogen Phosphorylase B"/>
    <property type="match status" value="2"/>
</dbReference>
<evidence type="ECO:0000313" key="3">
    <source>
        <dbReference type="Proteomes" id="UP000568888"/>
    </source>
</evidence>
<feature type="domain" description="Glycosyl transferase family 1" evidence="1">
    <location>
        <begin position="5"/>
        <end position="153"/>
    </location>
</feature>
<dbReference type="SUPFAM" id="SSF53756">
    <property type="entry name" value="UDP-Glycosyltransferase/glycogen phosphorylase"/>
    <property type="match status" value="1"/>
</dbReference>
<dbReference type="Proteomes" id="UP000568888">
    <property type="component" value="Unassembled WGS sequence"/>
</dbReference>
<dbReference type="GO" id="GO:0016757">
    <property type="term" value="F:glycosyltransferase activity"/>
    <property type="evidence" value="ECO:0007669"/>
    <property type="project" value="InterPro"/>
</dbReference>
<dbReference type="AlphaFoldDB" id="A0A6V8MUF5"/>
<name>A0A6V8MUF5_9BACT</name>
<accession>A0A6V8MUF5</accession>
<dbReference type="EMBL" id="BLXY01000002">
    <property type="protein sequence ID" value="GFO63692.1"/>
    <property type="molecule type" value="Genomic_DNA"/>
</dbReference>
<gene>
    <name evidence="2" type="ORF">GMPD_16110</name>
</gene>
<organism evidence="2 3">
    <name type="scientific">Geomonas paludis</name>
    <dbReference type="NCBI Taxonomy" id="2740185"/>
    <lineage>
        <taxon>Bacteria</taxon>
        <taxon>Pseudomonadati</taxon>
        <taxon>Thermodesulfobacteriota</taxon>
        <taxon>Desulfuromonadia</taxon>
        <taxon>Geobacterales</taxon>
        <taxon>Geobacteraceae</taxon>
        <taxon>Geomonas</taxon>
    </lineage>
</organism>
<proteinExistence type="predicted"/>
<sequence length="187" mass="20314">MLVGALGNIRPAKGYDSLLKAARIVVDNYPNTYFAVAGEGKGEIFEKLVDLKQELGLNNNFFFIGHHSNPAKFLNNLDIFVLSSLSEGFSISTIEAMASSLPIVATKCGGPEEIISDDIDGVLAGAGNPRDIADAIMMLLASAELRGQIAKNASLTANAKFSNQAMIGNYSTLYTSFEDRFRRWRWS</sequence>
<evidence type="ECO:0000259" key="1">
    <source>
        <dbReference type="Pfam" id="PF00534"/>
    </source>
</evidence>
<evidence type="ECO:0000313" key="2">
    <source>
        <dbReference type="EMBL" id="GFO63692.1"/>
    </source>
</evidence>
<dbReference type="Pfam" id="PF00534">
    <property type="entry name" value="Glycos_transf_1"/>
    <property type="match status" value="1"/>
</dbReference>
<dbReference type="PANTHER" id="PTHR12526:SF630">
    <property type="entry name" value="GLYCOSYLTRANSFERASE"/>
    <property type="match status" value="1"/>
</dbReference>
<protein>
    <recommendedName>
        <fullName evidence="1">Glycosyl transferase family 1 domain-containing protein</fullName>
    </recommendedName>
</protein>